<protein>
    <submittedName>
        <fullName evidence="2">Uncharacterized protein</fullName>
    </submittedName>
</protein>
<comment type="caution">
    <text evidence="2">The sequence shown here is derived from an EMBL/GenBank/DDBJ whole genome shotgun (WGS) entry which is preliminary data.</text>
</comment>
<organism evidence="2 3">
    <name type="scientific">Stylophora pistillata</name>
    <name type="common">Smooth cauliflower coral</name>
    <dbReference type="NCBI Taxonomy" id="50429"/>
    <lineage>
        <taxon>Eukaryota</taxon>
        <taxon>Metazoa</taxon>
        <taxon>Cnidaria</taxon>
        <taxon>Anthozoa</taxon>
        <taxon>Hexacorallia</taxon>
        <taxon>Scleractinia</taxon>
        <taxon>Astrocoeniina</taxon>
        <taxon>Pocilloporidae</taxon>
        <taxon>Stylophora</taxon>
    </lineage>
</organism>
<keyword evidence="1" id="KW-0812">Transmembrane</keyword>
<reference evidence="3" key="1">
    <citation type="journal article" date="2017" name="bioRxiv">
        <title>Comparative analysis of the genomes of Stylophora pistillata and Acropora digitifera provides evidence for extensive differences between species of corals.</title>
        <authorList>
            <person name="Voolstra C.R."/>
            <person name="Li Y."/>
            <person name="Liew Y.J."/>
            <person name="Baumgarten S."/>
            <person name="Zoccola D."/>
            <person name="Flot J.-F."/>
            <person name="Tambutte S."/>
            <person name="Allemand D."/>
            <person name="Aranda M."/>
        </authorList>
    </citation>
    <scope>NUCLEOTIDE SEQUENCE [LARGE SCALE GENOMIC DNA]</scope>
</reference>
<name>A0A2B4RTS1_STYPI</name>
<dbReference type="EMBL" id="LSMT01000350">
    <property type="protein sequence ID" value="PFX19645.1"/>
    <property type="molecule type" value="Genomic_DNA"/>
</dbReference>
<keyword evidence="3" id="KW-1185">Reference proteome</keyword>
<evidence type="ECO:0000313" key="3">
    <source>
        <dbReference type="Proteomes" id="UP000225706"/>
    </source>
</evidence>
<dbReference type="AlphaFoldDB" id="A0A2B4RTS1"/>
<proteinExistence type="predicted"/>
<evidence type="ECO:0000256" key="1">
    <source>
        <dbReference type="SAM" id="Phobius"/>
    </source>
</evidence>
<dbReference type="Proteomes" id="UP000225706">
    <property type="component" value="Unassembled WGS sequence"/>
</dbReference>
<dbReference type="OrthoDB" id="5989930at2759"/>
<evidence type="ECO:0000313" key="2">
    <source>
        <dbReference type="EMBL" id="PFX19645.1"/>
    </source>
</evidence>
<keyword evidence="1" id="KW-0472">Membrane</keyword>
<feature type="transmembrane region" description="Helical" evidence="1">
    <location>
        <begin position="57"/>
        <end position="78"/>
    </location>
</feature>
<keyword evidence="1" id="KW-1133">Transmembrane helix</keyword>
<accession>A0A2B4RTS1</accession>
<gene>
    <name evidence="2" type="ORF">AWC38_SpisGene15929</name>
</gene>
<sequence>MSCLTLRTLVVVESYAWALKGILWFNYDNLQSDDEGYPYFWTKDAKIKFEDQENTMIAIHALIIIFTVAEIILAVAMARSSDAGRQSPQEYQPYYEYHQIGNGQVPIQMQPFPQQTMVAIPITGANHRSGGIQQPQRM</sequence>